<protein>
    <submittedName>
        <fullName evidence="1">Uncharacterized protein</fullName>
    </submittedName>
</protein>
<comment type="caution">
    <text evidence="1">The sequence shown here is derived from an EMBL/GenBank/DDBJ whole genome shotgun (WGS) entry which is preliminary data.</text>
</comment>
<dbReference type="EMBL" id="CATQJA010002655">
    <property type="protein sequence ID" value="CAJ0578952.1"/>
    <property type="molecule type" value="Genomic_DNA"/>
</dbReference>
<reference evidence="1" key="1">
    <citation type="submission" date="2023-06" db="EMBL/GenBank/DDBJ databases">
        <authorList>
            <person name="Delattre M."/>
        </authorList>
    </citation>
    <scope>NUCLEOTIDE SEQUENCE</scope>
    <source>
        <strain evidence="1">AF72</strain>
    </source>
</reference>
<feature type="non-terminal residue" evidence="1">
    <location>
        <position position="1"/>
    </location>
</feature>
<accession>A0AA36D334</accession>
<dbReference type="Proteomes" id="UP001177023">
    <property type="component" value="Unassembled WGS sequence"/>
</dbReference>
<keyword evidence="2" id="KW-1185">Reference proteome</keyword>
<evidence type="ECO:0000313" key="2">
    <source>
        <dbReference type="Proteomes" id="UP001177023"/>
    </source>
</evidence>
<proteinExistence type="predicted"/>
<gene>
    <name evidence="1" type="ORF">MSPICULIGERA_LOCUS17190</name>
</gene>
<sequence length="71" mass="7946">MESANLEKNQILISDMKIFNCMVLTTKSAPSSATVTTAKKSTTKFRLYKFMLHLAWYFEDGATMGVNGVYA</sequence>
<evidence type="ECO:0000313" key="1">
    <source>
        <dbReference type="EMBL" id="CAJ0578952.1"/>
    </source>
</evidence>
<dbReference type="AlphaFoldDB" id="A0AA36D334"/>
<name>A0AA36D334_9BILA</name>
<organism evidence="1 2">
    <name type="scientific">Mesorhabditis spiculigera</name>
    <dbReference type="NCBI Taxonomy" id="96644"/>
    <lineage>
        <taxon>Eukaryota</taxon>
        <taxon>Metazoa</taxon>
        <taxon>Ecdysozoa</taxon>
        <taxon>Nematoda</taxon>
        <taxon>Chromadorea</taxon>
        <taxon>Rhabditida</taxon>
        <taxon>Rhabditina</taxon>
        <taxon>Rhabditomorpha</taxon>
        <taxon>Rhabditoidea</taxon>
        <taxon>Rhabditidae</taxon>
        <taxon>Mesorhabditinae</taxon>
        <taxon>Mesorhabditis</taxon>
    </lineage>
</organism>